<dbReference type="Proteomes" id="UP000574276">
    <property type="component" value="Unassembled WGS sequence"/>
</dbReference>
<comment type="caution">
    <text evidence="1">The sequence shown here is derived from an EMBL/GenBank/DDBJ whole genome shotgun (WGS) entry which is preliminary data.</text>
</comment>
<evidence type="ECO:0000313" key="1">
    <source>
        <dbReference type="EMBL" id="MBB2181968.1"/>
    </source>
</evidence>
<dbReference type="RefSeq" id="WP_228351704.1">
    <property type="nucleotide sequence ID" value="NZ_JACEGA010000001.1"/>
</dbReference>
<name>A0A839JXL7_9FIRM</name>
<reference evidence="1 2" key="1">
    <citation type="submission" date="2020-07" db="EMBL/GenBank/DDBJ databases">
        <title>Characterization and genome sequencing of isolate MD1, a novel member within the family Lachnospiraceae.</title>
        <authorList>
            <person name="Rettenmaier R."/>
            <person name="Di Bello L."/>
            <person name="Zinser C."/>
            <person name="Scheitz K."/>
            <person name="Liebl W."/>
            <person name="Zverlov V."/>
        </authorList>
    </citation>
    <scope>NUCLEOTIDE SEQUENCE [LARGE SCALE GENOMIC DNA]</scope>
    <source>
        <strain evidence="1 2">MD1</strain>
    </source>
</reference>
<dbReference type="AlphaFoldDB" id="A0A839JXL7"/>
<sequence>MDSGAKDIFVETIINYDYETGEILLEGSYTNASDDLTPFYLISTKGNTYTAYAFPSNKCNTIDRVGKYLVCYNYFEFESDESGVGIYYYSKDGKKWSKATTPKNADGLSWKRHYLFSEYFNVCVNEDSSKTLDSYTVYYTKDMKKYDSLSKDFVVDGIGRYMNFFDEDDFYMAIENGYGDKRQVAISKKDKKSGSKWKELFRYNAESNDLYYTVYHYLKNTPMLMKDGDKCKLVYLENGKEYDTKLEADKLTDSDQSYDNKTTYMVYKNEYIIATQNNFLKYYMIKTPLKFNYCRTLKTKSTGERLYIYNDTEIYYVSKSNIDKAVK</sequence>
<protein>
    <recommendedName>
        <fullName evidence="3">Exo-alpha-sialidase</fullName>
    </recommendedName>
</protein>
<accession>A0A839JXL7</accession>
<proteinExistence type="predicted"/>
<organism evidence="1 2">
    <name type="scientific">Variimorphobacter saccharofermentans</name>
    <dbReference type="NCBI Taxonomy" id="2755051"/>
    <lineage>
        <taxon>Bacteria</taxon>
        <taxon>Bacillati</taxon>
        <taxon>Bacillota</taxon>
        <taxon>Clostridia</taxon>
        <taxon>Lachnospirales</taxon>
        <taxon>Lachnospiraceae</taxon>
        <taxon>Variimorphobacter</taxon>
    </lineage>
</organism>
<gene>
    <name evidence="1" type="ORF">H0486_03650</name>
</gene>
<evidence type="ECO:0008006" key="3">
    <source>
        <dbReference type="Google" id="ProtNLM"/>
    </source>
</evidence>
<evidence type="ECO:0000313" key="2">
    <source>
        <dbReference type="Proteomes" id="UP000574276"/>
    </source>
</evidence>
<dbReference type="EMBL" id="JACEGA010000001">
    <property type="protein sequence ID" value="MBB2181968.1"/>
    <property type="molecule type" value="Genomic_DNA"/>
</dbReference>
<keyword evidence="2" id="KW-1185">Reference proteome</keyword>